<dbReference type="EMBL" id="FQZL01000006">
    <property type="protein sequence ID" value="SHI67832.1"/>
    <property type="molecule type" value="Genomic_DNA"/>
</dbReference>
<dbReference type="Pfam" id="PF00132">
    <property type="entry name" value="Hexapep"/>
    <property type="match status" value="1"/>
</dbReference>
<accession>A0A1M6D3H4</accession>
<dbReference type="RefSeq" id="WP_073047446.1">
    <property type="nucleotide sequence ID" value="NZ_FQZL01000006.1"/>
</dbReference>
<organism evidence="1 2">
    <name type="scientific">Dethiosulfatibacter aminovorans DSM 17477</name>
    <dbReference type="NCBI Taxonomy" id="1121476"/>
    <lineage>
        <taxon>Bacteria</taxon>
        <taxon>Bacillati</taxon>
        <taxon>Bacillota</taxon>
        <taxon>Tissierellia</taxon>
        <taxon>Dethiosulfatibacter</taxon>
    </lineage>
</organism>
<dbReference type="PANTHER" id="PTHR13061:SF29">
    <property type="entry name" value="GAMMA CARBONIC ANHYDRASE-LIKE 1, MITOCHONDRIAL-RELATED"/>
    <property type="match status" value="1"/>
</dbReference>
<reference evidence="1 2" key="1">
    <citation type="submission" date="2016-11" db="EMBL/GenBank/DDBJ databases">
        <authorList>
            <person name="Jaros S."/>
            <person name="Januszkiewicz K."/>
            <person name="Wedrychowicz H."/>
        </authorList>
    </citation>
    <scope>NUCLEOTIDE SEQUENCE [LARGE SCALE GENOMIC DNA]</scope>
    <source>
        <strain evidence="1 2">DSM 17477</strain>
    </source>
</reference>
<keyword evidence="1" id="KW-0808">Transferase</keyword>
<dbReference type="InterPro" id="IPR011004">
    <property type="entry name" value="Trimer_LpxA-like_sf"/>
</dbReference>
<dbReference type="AlphaFoldDB" id="A0A1M6D3H4"/>
<evidence type="ECO:0000313" key="1">
    <source>
        <dbReference type="EMBL" id="SHI67832.1"/>
    </source>
</evidence>
<proteinExistence type="predicted"/>
<dbReference type="PANTHER" id="PTHR13061">
    <property type="entry name" value="DYNACTIN SUBUNIT P25"/>
    <property type="match status" value="1"/>
</dbReference>
<dbReference type="InterPro" id="IPR050484">
    <property type="entry name" value="Transf_Hexapept/Carb_Anhydrase"/>
</dbReference>
<dbReference type="STRING" id="1121476.SAMN02745751_00771"/>
<dbReference type="InterPro" id="IPR001451">
    <property type="entry name" value="Hexapep"/>
</dbReference>
<dbReference type="Gene3D" id="2.160.10.10">
    <property type="entry name" value="Hexapeptide repeat proteins"/>
    <property type="match status" value="1"/>
</dbReference>
<protein>
    <submittedName>
        <fullName evidence="1">Carbonic anhydrase or acetyltransferase, isoleucine patch superfamily</fullName>
    </submittedName>
</protein>
<sequence>MIIEIDGYETKIHKETKIVETAVVAAAVEMKRGSSVWFNAVVRGDRDKIVIGEYSNIQDCSVVHTSLGFPTIIGDHVVVGHNVNLHGCIIGNNTLIGIGAILLDGCEIGENCMVAAGTLIPPGKKIPPNSVVMGNPCCIKRQITAEEIEEIKEISIRYYEKITNFY</sequence>
<dbReference type="SUPFAM" id="SSF51161">
    <property type="entry name" value="Trimeric LpxA-like enzymes"/>
    <property type="match status" value="1"/>
</dbReference>
<dbReference type="CDD" id="cd04645">
    <property type="entry name" value="LbH_gamma_CA_like"/>
    <property type="match status" value="1"/>
</dbReference>
<evidence type="ECO:0000313" key="2">
    <source>
        <dbReference type="Proteomes" id="UP000184052"/>
    </source>
</evidence>
<keyword evidence="2" id="KW-1185">Reference proteome</keyword>
<dbReference type="GO" id="GO:0016740">
    <property type="term" value="F:transferase activity"/>
    <property type="evidence" value="ECO:0007669"/>
    <property type="project" value="UniProtKB-KW"/>
</dbReference>
<dbReference type="Proteomes" id="UP000184052">
    <property type="component" value="Unassembled WGS sequence"/>
</dbReference>
<gene>
    <name evidence="1" type="ORF">SAMN02745751_00771</name>
</gene>
<dbReference type="OrthoDB" id="9803036at2"/>
<dbReference type="InterPro" id="IPR047324">
    <property type="entry name" value="LbH_gamma_CA-like"/>
</dbReference>
<name>A0A1M6D3H4_9FIRM</name>